<name>A0AAD3CJG4_9STRA</name>
<organism evidence="2 3">
    <name type="scientific">Chaetoceros tenuissimus</name>
    <dbReference type="NCBI Taxonomy" id="426638"/>
    <lineage>
        <taxon>Eukaryota</taxon>
        <taxon>Sar</taxon>
        <taxon>Stramenopiles</taxon>
        <taxon>Ochrophyta</taxon>
        <taxon>Bacillariophyta</taxon>
        <taxon>Coscinodiscophyceae</taxon>
        <taxon>Chaetocerotophycidae</taxon>
        <taxon>Chaetocerotales</taxon>
        <taxon>Chaetocerotaceae</taxon>
        <taxon>Chaetoceros</taxon>
    </lineage>
</organism>
<feature type="region of interest" description="Disordered" evidence="1">
    <location>
        <begin position="1"/>
        <end position="91"/>
    </location>
</feature>
<feature type="compositionally biased region" description="Basic and acidic residues" evidence="1">
    <location>
        <begin position="57"/>
        <end position="69"/>
    </location>
</feature>
<dbReference type="InterPro" id="IPR011990">
    <property type="entry name" value="TPR-like_helical_dom_sf"/>
</dbReference>
<proteinExistence type="predicted"/>
<accession>A0AAD3CJG4</accession>
<dbReference type="Proteomes" id="UP001054902">
    <property type="component" value="Unassembled WGS sequence"/>
</dbReference>
<dbReference type="AlphaFoldDB" id="A0AAD3CJG4"/>
<reference evidence="2 3" key="1">
    <citation type="journal article" date="2021" name="Sci. Rep.">
        <title>The genome of the diatom Chaetoceros tenuissimus carries an ancient integrated fragment of an extant virus.</title>
        <authorList>
            <person name="Hongo Y."/>
            <person name="Kimura K."/>
            <person name="Takaki Y."/>
            <person name="Yoshida Y."/>
            <person name="Baba S."/>
            <person name="Kobayashi G."/>
            <person name="Nagasaki K."/>
            <person name="Hano T."/>
            <person name="Tomaru Y."/>
        </authorList>
    </citation>
    <scope>NUCLEOTIDE SEQUENCE [LARGE SCALE GENOMIC DNA]</scope>
    <source>
        <strain evidence="2 3">NIES-3715</strain>
    </source>
</reference>
<dbReference type="InterPro" id="IPR019734">
    <property type="entry name" value="TPR_rpt"/>
</dbReference>
<dbReference type="Pfam" id="PF13424">
    <property type="entry name" value="TPR_12"/>
    <property type="match status" value="1"/>
</dbReference>
<comment type="caution">
    <text evidence="2">The sequence shown here is derived from an EMBL/GenBank/DDBJ whole genome shotgun (WGS) entry which is preliminary data.</text>
</comment>
<dbReference type="EMBL" id="BLLK01000022">
    <property type="protein sequence ID" value="GFH47217.1"/>
    <property type="molecule type" value="Genomic_DNA"/>
</dbReference>
<gene>
    <name evidence="2" type="ORF">CTEN210_03692</name>
</gene>
<feature type="compositionally biased region" description="Polar residues" evidence="1">
    <location>
        <begin position="10"/>
        <end position="27"/>
    </location>
</feature>
<evidence type="ECO:0000313" key="2">
    <source>
        <dbReference type="EMBL" id="GFH47217.1"/>
    </source>
</evidence>
<feature type="compositionally biased region" description="Basic and acidic residues" evidence="1">
    <location>
        <begin position="82"/>
        <end position="91"/>
    </location>
</feature>
<evidence type="ECO:0000313" key="3">
    <source>
        <dbReference type="Proteomes" id="UP001054902"/>
    </source>
</evidence>
<protein>
    <submittedName>
        <fullName evidence="2">Uncharacterized protein</fullName>
    </submittedName>
</protein>
<dbReference type="SMART" id="SM00028">
    <property type="entry name" value="TPR"/>
    <property type="match status" value="2"/>
</dbReference>
<dbReference type="SUPFAM" id="SSF48452">
    <property type="entry name" value="TPR-like"/>
    <property type="match status" value="1"/>
</dbReference>
<sequence>MVARSGTEIEAQTTQEKEFPTQSTKNNTHMHEQSAAEPMETHTVSPTASPIRTIHKDKRDHSQIKERSNIQRQTSDAESIEDEQHNNHSVKEMQEALDIQLRKYGRYHNCITRSLHALALEYKKQGRFDKAKSFLKEAQDILDERLEMMIAEVIQDIEEDQEQDTLDLHSGSSKFVLVKDYASNVTKRYFSHLMEEKSALYSCQANIYRKRKMFKEAMDYYVKSINMLVEADYPGDSPRVAMLVRIMKRTDTERKSLEKRRTIFPTTT</sequence>
<evidence type="ECO:0000256" key="1">
    <source>
        <dbReference type="SAM" id="MobiDB-lite"/>
    </source>
</evidence>
<keyword evidence="3" id="KW-1185">Reference proteome</keyword>
<dbReference type="Gene3D" id="1.25.40.10">
    <property type="entry name" value="Tetratricopeptide repeat domain"/>
    <property type="match status" value="1"/>
</dbReference>